<gene>
    <name evidence="1" type="ORF">LC0644_0015</name>
</gene>
<proteinExistence type="predicted"/>
<evidence type="ECO:0000313" key="2">
    <source>
        <dbReference type="Proteomes" id="UP000032552"/>
    </source>
</evidence>
<dbReference type="EMBL" id="BAYM01000001">
    <property type="protein sequence ID" value="GAN35426.1"/>
    <property type="molecule type" value="Genomic_DNA"/>
</dbReference>
<dbReference type="RefSeq" id="WP_052956575.1">
    <property type="nucleotide sequence ID" value="NZ_BAYM01000001.1"/>
</dbReference>
<protein>
    <recommendedName>
        <fullName evidence="3">Acetyltransferase</fullName>
    </recommendedName>
</protein>
<evidence type="ECO:0008006" key="3">
    <source>
        <dbReference type="Google" id="ProtNLM"/>
    </source>
</evidence>
<dbReference type="AlphaFoldDB" id="A0A0C9PK96"/>
<evidence type="ECO:0000313" key="1">
    <source>
        <dbReference type="EMBL" id="GAN35426.1"/>
    </source>
</evidence>
<accession>A0A0C9PK96</accession>
<dbReference type="Proteomes" id="UP000032552">
    <property type="component" value="Unassembled WGS sequence"/>
</dbReference>
<comment type="caution">
    <text evidence="1">The sequence shown here is derived from an EMBL/GenBank/DDBJ whole genome shotgun (WGS) entry which is preliminary data.</text>
</comment>
<organism evidence="1 2">
    <name type="scientific">Lacticaseibacillus paracasei NRIC 0644</name>
    <dbReference type="NCBI Taxonomy" id="1435038"/>
    <lineage>
        <taxon>Bacteria</taxon>
        <taxon>Bacillati</taxon>
        <taxon>Bacillota</taxon>
        <taxon>Bacilli</taxon>
        <taxon>Lactobacillales</taxon>
        <taxon>Lactobacillaceae</taxon>
        <taxon>Lacticaseibacillus</taxon>
    </lineage>
</organism>
<reference evidence="2" key="1">
    <citation type="submission" date="2014-05" db="EMBL/GenBank/DDBJ databases">
        <title>Whole genome sequencing of Lactobacillus casei NRIC0644.</title>
        <authorList>
            <person name="Atarashi H."/>
            <person name="Yoshida Y."/>
            <person name="Fujimura S."/>
            <person name="Tanaka N."/>
            <person name="Shiwa Y."/>
            <person name="Yoshikawa H."/>
            <person name="Okada S."/>
            <person name="Nakagawa J."/>
        </authorList>
    </citation>
    <scope>NUCLEOTIDE SEQUENCE [LARGE SCALE GENOMIC DNA]</scope>
    <source>
        <strain evidence="2">NRIC0644</strain>
    </source>
</reference>
<name>A0A0C9PK96_LACPA</name>
<sequence length="281" mass="31987">MITDTDDVQRLLQNVSPNMPIWEKYKQQTSKTKLYRDKNNEPIGLSVFSTNAFHPHALGLTVYTLSETLFSIILADARKEALCQHKNRIVTWEYEPLSKFSEWLITQGFSVWRRTVMPKAEISNIVLANSKKGQVLTLSQVLKNNVLKNKLLKMSLNDYADSHTVNPMRVTAISEWEQIVFPDVLTSAPIILVQKDQILAYTFPFEDSPKTLTLGWLGAINQTSLWDLQATQLAWAKSHDMSTLTGEFDSTDHMACLTYNHWPFSPAPVYTMVGQLLINGH</sequence>